<dbReference type="Pfam" id="PF08522">
    <property type="entry name" value="BT_3987-like_N"/>
    <property type="match status" value="2"/>
</dbReference>
<accession>A0A174F441</accession>
<sequence>MKHLACKFILFVGMITAVSCSDSEDGIVDNYTDEQYVPTNNILYVKEYGKQEMNMNTVESSPVYCIHVAKAGIDKSLPAHAKLSIIDQEELNKTYGLMDNIDYRIIPKETYSFSVSTTDLEFQPQEGSKEVNVTFHSDLIYEEMKKNEGVQYVLPIRLHSEKDSVDVLKNDILLLVDVKQPQITFKKEEVHSTMKFKNVDVQLEATLQNILSKWDFTCLLSDDNKEVLVNEYNKQHGTDYLPMPSTAYELPNLVFKKGINEANLTIPVSRTPLESDRNYLLPLKIQSISLTGFAVSDEVCYLSLSNPKYIVEDCDRSTWSVVFCNSDQKNAPWGGGEDGGGVGMLFDNNLYTYWHANYEAANDDNQNPQQFQGSRDLPHTIVVDMKKTVLIHSLGWAQRQNTDYQDIKKIEYYVSDDAEFILGGKEDYTPVALNNWEYLTERSYQKINDVQWEKVSDEYLTKKIKGHLLKIKIVESYRPPHLSSGSELFVKQIVAIDGEPVK</sequence>
<feature type="domain" description="BT-3987-like N-terminal" evidence="1">
    <location>
        <begin position="196"/>
        <end position="289"/>
    </location>
</feature>
<dbReference type="STRING" id="338188.ERS852397_02023"/>
<evidence type="ECO:0000259" key="1">
    <source>
        <dbReference type="Pfam" id="PF08522"/>
    </source>
</evidence>
<dbReference type="Gene3D" id="2.60.120.260">
    <property type="entry name" value="Galactose-binding domain-like"/>
    <property type="match status" value="1"/>
</dbReference>
<gene>
    <name evidence="2" type="ORF">ERS852397_02023</name>
</gene>
<organism evidence="2 3">
    <name type="scientific">Bacteroides finegoldii</name>
    <dbReference type="NCBI Taxonomy" id="338188"/>
    <lineage>
        <taxon>Bacteria</taxon>
        <taxon>Pseudomonadati</taxon>
        <taxon>Bacteroidota</taxon>
        <taxon>Bacteroidia</taxon>
        <taxon>Bacteroidales</taxon>
        <taxon>Bacteroidaceae</taxon>
        <taxon>Bacteroides</taxon>
    </lineage>
</organism>
<name>A0A174F441_9BACE</name>
<evidence type="ECO:0000313" key="3">
    <source>
        <dbReference type="Proteomes" id="UP000095517"/>
    </source>
</evidence>
<protein>
    <submittedName>
        <fullName evidence="2">Galactose oxidase</fullName>
    </submittedName>
</protein>
<dbReference type="EMBL" id="CYZH01000009">
    <property type="protein sequence ID" value="CUO43509.1"/>
    <property type="molecule type" value="Genomic_DNA"/>
</dbReference>
<dbReference type="InterPro" id="IPR013728">
    <property type="entry name" value="BT_3987-like_N"/>
</dbReference>
<dbReference type="RefSeq" id="WP_022274869.1">
    <property type="nucleotide sequence ID" value="NZ_CABIXA010000009.1"/>
</dbReference>
<dbReference type="PROSITE" id="PS51257">
    <property type="entry name" value="PROKAR_LIPOPROTEIN"/>
    <property type="match status" value="1"/>
</dbReference>
<evidence type="ECO:0000313" key="2">
    <source>
        <dbReference type="EMBL" id="CUO43509.1"/>
    </source>
</evidence>
<dbReference type="SUPFAM" id="SSF49785">
    <property type="entry name" value="Galactose-binding domain-like"/>
    <property type="match status" value="1"/>
</dbReference>
<dbReference type="Gene3D" id="2.60.40.1740">
    <property type="entry name" value="hypothetical protein (bacova_03559)"/>
    <property type="match status" value="2"/>
</dbReference>
<dbReference type="AlphaFoldDB" id="A0A174F441"/>
<dbReference type="InterPro" id="IPR008979">
    <property type="entry name" value="Galactose-bd-like_sf"/>
</dbReference>
<feature type="domain" description="BT-3987-like N-terminal" evidence="1">
    <location>
        <begin position="43"/>
        <end position="163"/>
    </location>
</feature>
<proteinExistence type="predicted"/>
<reference evidence="2 3" key="1">
    <citation type="submission" date="2015-09" db="EMBL/GenBank/DDBJ databases">
        <authorList>
            <consortium name="Pathogen Informatics"/>
        </authorList>
    </citation>
    <scope>NUCLEOTIDE SEQUENCE [LARGE SCALE GENOMIC DNA]</scope>
    <source>
        <strain evidence="2 3">2789STDY5608840</strain>
    </source>
</reference>
<dbReference type="Proteomes" id="UP000095517">
    <property type="component" value="Unassembled WGS sequence"/>
</dbReference>